<dbReference type="GO" id="GO:0000287">
    <property type="term" value="F:magnesium ion binding"/>
    <property type="evidence" value="ECO:0007669"/>
    <property type="project" value="InterPro"/>
</dbReference>
<evidence type="ECO:0000256" key="5">
    <source>
        <dbReference type="ARBA" id="ARBA00022741"/>
    </source>
</evidence>
<evidence type="ECO:0000256" key="4">
    <source>
        <dbReference type="ARBA" id="ARBA00022727"/>
    </source>
</evidence>
<gene>
    <name evidence="11" type="ORF">C4B24_01725</name>
</gene>
<reference evidence="11 12" key="1">
    <citation type="submission" date="2018-02" db="EMBL/GenBank/DDBJ databases">
        <title>Mycoplasma marinum and Mycoplasma todarodis sp. nov., moderately halophilic and psychrotolerant mycoplasmas isolated from cephalopods.</title>
        <authorList>
            <person name="Viver T."/>
        </authorList>
    </citation>
    <scope>NUCLEOTIDE SEQUENCE [LARGE SCALE GENOMIC DNA]</scope>
    <source>
        <strain evidence="11 12">PE</strain>
    </source>
</reference>
<organism evidence="11 12">
    <name type="scientific">Mycoplasma marinum</name>
    <dbReference type="NCBI Taxonomy" id="1937190"/>
    <lineage>
        <taxon>Bacteria</taxon>
        <taxon>Bacillati</taxon>
        <taxon>Mycoplasmatota</taxon>
        <taxon>Mollicutes</taxon>
        <taxon>Mycoplasmataceae</taxon>
        <taxon>Mycoplasma</taxon>
    </lineage>
</organism>
<dbReference type="PROSITE" id="PS00114">
    <property type="entry name" value="PRPP_SYNTHASE"/>
    <property type="match status" value="1"/>
</dbReference>
<dbReference type="InterPro" id="IPR000842">
    <property type="entry name" value="PRib_PP_synth_CS"/>
</dbReference>
<dbReference type="Pfam" id="PF13793">
    <property type="entry name" value="Pribosyltran_N"/>
    <property type="match status" value="1"/>
</dbReference>
<dbReference type="InterPro" id="IPR005946">
    <property type="entry name" value="Rib-P_diPkinase"/>
</dbReference>
<dbReference type="GO" id="GO:0004749">
    <property type="term" value="F:ribose phosphate diphosphokinase activity"/>
    <property type="evidence" value="ECO:0007669"/>
    <property type="project" value="UniProtKB-EC"/>
</dbReference>
<evidence type="ECO:0000259" key="10">
    <source>
        <dbReference type="Pfam" id="PF13793"/>
    </source>
</evidence>
<dbReference type="GO" id="GO:0002189">
    <property type="term" value="C:ribose phosphate diphosphokinase complex"/>
    <property type="evidence" value="ECO:0007669"/>
    <property type="project" value="TreeGrafter"/>
</dbReference>
<keyword evidence="6 11" id="KW-0418">Kinase</keyword>
<dbReference type="AlphaFoldDB" id="A0A4V2NI53"/>
<dbReference type="GO" id="GO:0005524">
    <property type="term" value="F:ATP binding"/>
    <property type="evidence" value="ECO:0007669"/>
    <property type="project" value="UniProtKB-KW"/>
</dbReference>
<keyword evidence="7" id="KW-0067">ATP-binding</keyword>
<dbReference type="OrthoDB" id="9777067at2"/>
<dbReference type="SUPFAM" id="SSF53271">
    <property type="entry name" value="PRTase-like"/>
    <property type="match status" value="1"/>
</dbReference>
<comment type="caution">
    <text evidence="11">The sequence shown here is derived from an EMBL/GenBank/DDBJ whole genome shotgun (WGS) entry which is preliminary data.</text>
</comment>
<dbReference type="GO" id="GO:0005737">
    <property type="term" value="C:cytoplasm"/>
    <property type="evidence" value="ECO:0007669"/>
    <property type="project" value="TreeGrafter"/>
</dbReference>
<evidence type="ECO:0000256" key="9">
    <source>
        <dbReference type="ARBA" id="ARBA00049535"/>
    </source>
</evidence>
<dbReference type="GO" id="GO:0006164">
    <property type="term" value="P:purine nucleotide biosynthetic process"/>
    <property type="evidence" value="ECO:0007669"/>
    <property type="project" value="TreeGrafter"/>
</dbReference>
<dbReference type="NCBIfam" id="NF002320">
    <property type="entry name" value="PRK01259.1"/>
    <property type="match status" value="1"/>
</dbReference>
<name>A0A4V2NI53_9MOLU</name>
<keyword evidence="3" id="KW-0479">Metal-binding</keyword>
<dbReference type="GO" id="GO:0016301">
    <property type="term" value="F:kinase activity"/>
    <property type="evidence" value="ECO:0007669"/>
    <property type="project" value="UniProtKB-KW"/>
</dbReference>
<dbReference type="RefSeq" id="WP_131598744.1">
    <property type="nucleotide sequence ID" value="NZ_PSZO01000005.1"/>
</dbReference>
<dbReference type="PANTHER" id="PTHR10210:SF41">
    <property type="entry name" value="RIBOSE-PHOSPHATE PYROPHOSPHOKINASE 1, CHLOROPLASTIC"/>
    <property type="match status" value="1"/>
</dbReference>
<protein>
    <recommendedName>
        <fullName evidence="1">ribose-phosphate diphosphokinase</fullName>
        <ecNumber evidence="1">2.7.6.1</ecNumber>
    </recommendedName>
</protein>
<evidence type="ECO:0000313" key="12">
    <source>
        <dbReference type="Proteomes" id="UP000294192"/>
    </source>
</evidence>
<proteinExistence type="predicted"/>
<evidence type="ECO:0000256" key="8">
    <source>
        <dbReference type="ARBA" id="ARBA00022842"/>
    </source>
</evidence>
<dbReference type="InterPro" id="IPR029057">
    <property type="entry name" value="PRTase-like"/>
</dbReference>
<keyword evidence="12" id="KW-1185">Reference proteome</keyword>
<dbReference type="FunFam" id="3.40.50.2020:FF:000007">
    <property type="entry name" value="Ribose-phosphate pyrophosphokinase"/>
    <property type="match status" value="1"/>
</dbReference>
<evidence type="ECO:0000256" key="2">
    <source>
        <dbReference type="ARBA" id="ARBA00022679"/>
    </source>
</evidence>
<evidence type="ECO:0000256" key="1">
    <source>
        <dbReference type="ARBA" id="ARBA00013247"/>
    </source>
</evidence>
<accession>A0A4V2NI53</accession>
<dbReference type="Gene3D" id="3.40.50.2020">
    <property type="match status" value="2"/>
</dbReference>
<dbReference type="EC" id="2.7.6.1" evidence="1"/>
<keyword evidence="8" id="KW-0460">Magnesium</keyword>
<keyword evidence="5" id="KW-0547">Nucleotide-binding</keyword>
<evidence type="ECO:0000256" key="7">
    <source>
        <dbReference type="ARBA" id="ARBA00022840"/>
    </source>
</evidence>
<dbReference type="Pfam" id="PF14572">
    <property type="entry name" value="Pribosyl_synth"/>
    <property type="match status" value="1"/>
</dbReference>
<dbReference type="PANTHER" id="PTHR10210">
    <property type="entry name" value="RIBOSE-PHOSPHATE DIPHOSPHOKINASE FAMILY MEMBER"/>
    <property type="match status" value="1"/>
</dbReference>
<sequence>MKNNDVRLFAMENSEELGGRISKIIGTDLSKIAKTVFSDGEVLVQAIDTVRNKDVFVIASTSTPVNDNIMELLLFIDSLKRASARRITVVNTYYGYARQDRKAKGRQPIGAKLFADLLETAGVDKIIGVDLHNPSIQGFFNVPVDDLKGQFVFAPEIKKLSKFSVVSPDHGGAVRARVLAELVADTVQVAIVDKRRTGPNESVISGVLGDVEGKNCVIIDDMIDTGGTIIKAAEELKRQGAKKILIAATHGIFSKGFQHFEESDAIEHVLITDSIASVNKIKSKKLKVVSLDKFLANIIQATIGGTSVSSIYEEIQNKL</sequence>
<evidence type="ECO:0000256" key="6">
    <source>
        <dbReference type="ARBA" id="ARBA00022777"/>
    </source>
</evidence>
<dbReference type="InterPro" id="IPR029099">
    <property type="entry name" value="Pribosyltran_N"/>
</dbReference>
<dbReference type="CDD" id="cd06223">
    <property type="entry name" value="PRTases_typeI"/>
    <property type="match status" value="1"/>
</dbReference>
<dbReference type="NCBIfam" id="TIGR01251">
    <property type="entry name" value="ribP_PPkin"/>
    <property type="match status" value="1"/>
</dbReference>
<dbReference type="GO" id="GO:0009156">
    <property type="term" value="P:ribonucleoside monophosphate biosynthetic process"/>
    <property type="evidence" value="ECO:0007669"/>
    <property type="project" value="InterPro"/>
</dbReference>
<dbReference type="SMART" id="SM01400">
    <property type="entry name" value="Pribosyltran_N"/>
    <property type="match status" value="1"/>
</dbReference>
<dbReference type="InterPro" id="IPR000836">
    <property type="entry name" value="PRTase_dom"/>
</dbReference>
<dbReference type="GO" id="GO:0006015">
    <property type="term" value="P:5-phosphoribose 1-diphosphate biosynthetic process"/>
    <property type="evidence" value="ECO:0007669"/>
    <property type="project" value="TreeGrafter"/>
</dbReference>
<feature type="domain" description="Ribose-phosphate pyrophosphokinase N-terminal" evidence="10">
    <location>
        <begin position="7"/>
        <end position="122"/>
    </location>
</feature>
<evidence type="ECO:0000256" key="3">
    <source>
        <dbReference type="ARBA" id="ARBA00022723"/>
    </source>
</evidence>
<comment type="catalytic activity">
    <reaction evidence="9">
        <text>D-ribose 5-phosphate + ATP = 5-phospho-alpha-D-ribose 1-diphosphate + AMP + H(+)</text>
        <dbReference type="Rhea" id="RHEA:15609"/>
        <dbReference type="ChEBI" id="CHEBI:15378"/>
        <dbReference type="ChEBI" id="CHEBI:30616"/>
        <dbReference type="ChEBI" id="CHEBI:58017"/>
        <dbReference type="ChEBI" id="CHEBI:78346"/>
        <dbReference type="ChEBI" id="CHEBI:456215"/>
        <dbReference type="EC" id="2.7.6.1"/>
    </reaction>
</comment>
<keyword evidence="2 11" id="KW-0808">Transferase</keyword>
<dbReference type="Proteomes" id="UP000294192">
    <property type="component" value="Unassembled WGS sequence"/>
</dbReference>
<keyword evidence="4" id="KW-0545">Nucleotide biosynthesis</keyword>
<dbReference type="EMBL" id="PSZO01000005">
    <property type="protein sequence ID" value="TCG11548.1"/>
    <property type="molecule type" value="Genomic_DNA"/>
</dbReference>
<evidence type="ECO:0000313" key="11">
    <source>
        <dbReference type="EMBL" id="TCG11548.1"/>
    </source>
</evidence>